<keyword evidence="1" id="KW-0812">Transmembrane</keyword>
<dbReference type="SUPFAM" id="SSF103481">
    <property type="entry name" value="Multidrug resistance efflux transporter EmrE"/>
    <property type="match status" value="1"/>
</dbReference>
<protein>
    <recommendedName>
        <fullName evidence="4">EamA domain-containing protein</fullName>
    </recommendedName>
</protein>
<dbReference type="Gene3D" id="1.10.3730.20">
    <property type="match status" value="1"/>
</dbReference>
<organism evidence="2 3">
    <name type="scientific">Blomia tropicalis</name>
    <name type="common">Mite</name>
    <dbReference type="NCBI Taxonomy" id="40697"/>
    <lineage>
        <taxon>Eukaryota</taxon>
        <taxon>Metazoa</taxon>
        <taxon>Ecdysozoa</taxon>
        <taxon>Arthropoda</taxon>
        <taxon>Chelicerata</taxon>
        <taxon>Arachnida</taxon>
        <taxon>Acari</taxon>
        <taxon>Acariformes</taxon>
        <taxon>Sarcoptiformes</taxon>
        <taxon>Astigmata</taxon>
        <taxon>Glycyphagoidea</taxon>
        <taxon>Echimyopodidae</taxon>
        <taxon>Blomia</taxon>
    </lineage>
</organism>
<dbReference type="OMA" id="NIEYITW"/>
<evidence type="ECO:0000256" key="1">
    <source>
        <dbReference type="SAM" id="Phobius"/>
    </source>
</evidence>
<dbReference type="InterPro" id="IPR037185">
    <property type="entry name" value="EmrE-like"/>
</dbReference>
<keyword evidence="3" id="KW-1185">Reference proteome</keyword>
<sequence length="138" mass="14990">MSGLFAASAALFGKLGTTPTIIRSTLSVISSNDNIEYITWIGQIVAIGLMIASNGIMWSQYSLALAYSDVTLHVTTINTVSNFIFTALFGWIIFAETISLVWSIGISCILVGIVLLKEPSESVLHDNDESNVKLKKFK</sequence>
<feature type="transmembrane region" description="Helical" evidence="1">
    <location>
        <begin position="100"/>
        <end position="116"/>
    </location>
</feature>
<dbReference type="Proteomes" id="UP001142055">
    <property type="component" value="Chromosome 2"/>
</dbReference>
<feature type="transmembrane region" description="Helical" evidence="1">
    <location>
        <begin position="37"/>
        <end position="58"/>
    </location>
</feature>
<evidence type="ECO:0000313" key="2">
    <source>
        <dbReference type="EMBL" id="KAJ6221136.1"/>
    </source>
</evidence>
<keyword evidence="1" id="KW-0472">Membrane</keyword>
<proteinExistence type="predicted"/>
<reference evidence="2" key="1">
    <citation type="submission" date="2022-12" db="EMBL/GenBank/DDBJ databases">
        <title>Genome assemblies of Blomia tropicalis.</title>
        <authorList>
            <person name="Cui Y."/>
        </authorList>
    </citation>
    <scope>NUCLEOTIDE SEQUENCE</scope>
    <source>
        <tissue evidence="2">Adult mites</tissue>
    </source>
</reference>
<comment type="caution">
    <text evidence="2">The sequence shown here is derived from an EMBL/GenBank/DDBJ whole genome shotgun (WGS) entry which is preliminary data.</text>
</comment>
<name>A0A9Q0RNW2_BLOTA</name>
<dbReference type="EMBL" id="JAPWDV010000002">
    <property type="protein sequence ID" value="KAJ6221136.1"/>
    <property type="molecule type" value="Genomic_DNA"/>
</dbReference>
<dbReference type="InterPro" id="IPR039632">
    <property type="entry name" value="TMEM42"/>
</dbReference>
<dbReference type="AlphaFoldDB" id="A0A9Q0RNW2"/>
<dbReference type="PANTHER" id="PTHR31965:SF1">
    <property type="entry name" value="TRANSMEMBRANE PROTEIN 42"/>
    <property type="match status" value="1"/>
</dbReference>
<feature type="transmembrane region" description="Helical" evidence="1">
    <location>
        <begin position="70"/>
        <end position="94"/>
    </location>
</feature>
<dbReference type="PANTHER" id="PTHR31965">
    <property type="entry name" value="TRANSMEMBRANE PROTEIN 42"/>
    <property type="match status" value="1"/>
</dbReference>
<evidence type="ECO:0008006" key="4">
    <source>
        <dbReference type="Google" id="ProtNLM"/>
    </source>
</evidence>
<accession>A0A9Q0RNW2</accession>
<keyword evidence="1" id="KW-1133">Transmembrane helix</keyword>
<evidence type="ECO:0000313" key="3">
    <source>
        <dbReference type="Proteomes" id="UP001142055"/>
    </source>
</evidence>
<gene>
    <name evidence="2" type="ORF">RDWZM_006948</name>
</gene>